<dbReference type="Proteomes" id="UP000308705">
    <property type="component" value="Unassembled WGS sequence"/>
</dbReference>
<dbReference type="RefSeq" id="WP_137245004.1">
    <property type="nucleotide sequence ID" value="NZ_SZQA01000001.1"/>
</dbReference>
<evidence type="ECO:0000313" key="6">
    <source>
        <dbReference type="Proteomes" id="UP000308705"/>
    </source>
</evidence>
<evidence type="ECO:0000259" key="4">
    <source>
        <dbReference type="Pfam" id="PF08241"/>
    </source>
</evidence>
<keyword evidence="2 5" id="KW-0808">Transferase</keyword>
<reference evidence="5 6" key="1">
    <citation type="submission" date="2019-04" db="EMBL/GenBank/DDBJ databases">
        <title>Herbidospora sp. NEAU-GS14.nov., a novel actinomycete isolated from soil.</title>
        <authorList>
            <person name="Han L."/>
        </authorList>
    </citation>
    <scope>NUCLEOTIDE SEQUENCE [LARGE SCALE GENOMIC DNA]</scope>
    <source>
        <strain evidence="5 6">NEAU-GS14</strain>
    </source>
</reference>
<evidence type="ECO:0000313" key="5">
    <source>
        <dbReference type="EMBL" id="TKK91307.1"/>
    </source>
</evidence>
<evidence type="ECO:0000256" key="3">
    <source>
        <dbReference type="ARBA" id="ARBA00022691"/>
    </source>
</evidence>
<dbReference type="PROSITE" id="PS01184">
    <property type="entry name" value="UBIE_2"/>
    <property type="match status" value="1"/>
</dbReference>
<dbReference type="EMBL" id="SZQA01000001">
    <property type="protein sequence ID" value="TKK91307.1"/>
    <property type="molecule type" value="Genomic_DNA"/>
</dbReference>
<accession>A0A4U3MS89</accession>
<comment type="caution">
    <text evidence="5">The sequence shown here is derived from an EMBL/GenBank/DDBJ whole genome shotgun (WGS) entry which is preliminary data.</text>
</comment>
<dbReference type="InterPro" id="IPR013216">
    <property type="entry name" value="Methyltransf_11"/>
</dbReference>
<dbReference type="AlphaFoldDB" id="A0A4U3MS89"/>
<keyword evidence="6" id="KW-1185">Reference proteome</keyword>
<keyword evidence="1 5" id="KW-0489">Methyltransferase</keyword>
<dbReference type="InterPro" id="IPR052356">
    <property type="entry name" value="Thiol_S-MT"/>
</dbReference>
<dbReference type="CDD" id="cd02440">
    <property type="entry name" value="AdoMet_MTases"/>
    <property type="match status" value="1"/>
</dbReference>
<dbReference type="OrthoDB" id="65624at2"/>
<dbReference type="InterPro" id="IPR029063">
    <property type="entry name" value="SAM-dependent_MTases_sf"/>
</dbReference>
<dbReference type="InterPro" id="IPR023576">
    <property type="entry name" value="UbiE/COQ5_MeTrFase_CS"/>
</dbReference>
<proteinExistence type="predicted"/>
<organism evidence="5 6">
    <name type="scientific">Herbidospora galbida</name>
    <dbReference type="NCBI Taxonomy" id="2575442"/>
    <lineage>
        <taxon>Bacteria</taxon>
        <taxon>Bacillati</taxon>
        <taxon>Actinomycetota</taxon>
        <taxon>Actinomycetes</taxon>
        <taxon>Streptosporangiales</taxon>
        <taxon>Streptosporangiaceae</taxon>
        <taxon>Herbidospora</taxon>
    </lineage>
</organism>
<dbReference type="GO" id="GO:0008757">
    <property type="term" value="F:S-adenosylmethionine-dependent methyltransferase activity"/>
    <property type="evidence" value="ECO:0007669"/>
    <property type="project" value="InterPro"/>
</dbReference>
<dbReference type="GO" id="GO:0032259">
    <property type="term" value="P:methylation"/>
    <property type="evidence" value="ECO:0007669"/>
    <property type="project" value="UniProtKB-KW"/>
</dbReference>
<name>A0A4U3MS89_9ACTN</name>
<sequence length="213" mass="22647">MPKLFARMWPRLRQTMDRRGMAEHRRALLAGLSGQVVEVGAGDGANFAYYPPAVTRVLAVEPEALLRRHAATSAAAAPVPVEVSAGTAGRLPALDASVDAVVFCLVLCSIPDVGQALAEARRVLRPGGQVRFLEHGRADSPGLVRMQRALDATVWPPLAGGCHTGRDTVELLERGGFTVTGVHRYNFPPVRTPWSFHARGSATVSPTGLSPAS</sequence>
<dbReference type="PANTHER" id="PTHR45036">
    <property type="entry name" value="METHYLTRANSFERASE LIKE 7B"/>
    <property type="match status" value="1"/>
</dbReference>
<protein>
    <submittedName>
        <fullName evidence="5">Class I SAM-dependent methyltransferase</fullName>
    </submittedName>
</protein>
<dbReference type="SUPFAM" id="SSF53335">
    <property type="entry name" value="S-adenosyl-L-methionine-dependent methyltransferases"/>
    <property type="match status" value="1"/>
</dbReference>
<dbReference type="Pfam" id="PF08241">
    <property type="entry name" value="Methyltransf_11"/>
    <property type="match status" value="1"/>
</dbReference>
<dbReference type="PANTHER" id="PTHR45036:SF1">
    <property type="entry name" value="METHYLTRANSFERASE LIKE 7A"/>
    <property type="match status" value="1"/>
</dbReference>
<keyword evidence="3" id="KW-0949">S-adenosyl-L-methionine</keyword>
<evidence type="ECO:0000256" key="1">
    <source>
        <dbReference type="ARBA" id="ARBA00022603"/>
    </source>
</evidence>
<dbReference type="Gene3D" id="3.40.50.150">
    <property type="entry name" value="Vaccinia Virus protein VP39"/>
    <property type="match status" value="1"/>
</dbReference>
<evidence type="ECO:0000256" key="2">
    <source>
        <dbReference type="ARBA" id="ARBA00022679"/>
    </source>
</evidence>
<gene>
    <name evidence="5" type="ORF">FDA94_00380</name>
</gene>
<feature type="domain" description="Methyltransferase type 11" evidence="4">
    <location>
        <begin position="37"/>
        <end position="130"/>
    </location>
</feature>